<feature type="compositionally biased region" description="Low complexity" evidence="6">
    <location>
        <begin position="342"/>
        <end position="353"/>
    </location>
</feature>
<proteinExistence type="inferred from homology"/>
<dbReference type="Pfam" id="PF02984">
    <property type="entry name" value="Cyclin_C"/>
    <property type="match status" value="1"/>
</dbReference>
<evidence type="ECO:0000259" key="8">
    <source>
        <dbReference type="SMART" id="SM01332"/>
    </source>
</evidence>
<dbReference type="Pfam" id="PF00134">
    <property type="entry name" value="Cyclin_N"/>
    <property type="match status" value="1"/>
</dbReference>
<evidence type="ECO:0008006" key="11">
    <source>
        <dbReference type="Google" id="ProtNLM"/>
    </source>
</evidence>
<reference evidence="9 10" key="1">
    <citation type="journal article" date="2019" name="Genome Biol. Evol.">
        <title>Insights into the evolution of the New World diploid cottons (Gossypium, subgenus Houzingenia) based on genome sequencing.</title>
        <authorList>
            <person name="Grover C.E."/>
            <person name="Arick M.A. 2nd"/>
            <person name="Thrash A."/>
            <person name="Conover J.L."/>
            <person name="Sanders W.S."/>
            <person name="Peterson D.G."/>
            <person name="Frelichowski J.E."/>
            <person name="Scheffler J.A."/>
            <person name="Scheffler B.E."/>
            <person name="Wendel J.F."/>
        </authorList>
    </citation>
    <scope>NUCLEOTIDE SEQUENCE [LARGE SCALE GENOMIC DNA]</scope>
    <source>
        <strain evidence="9">27</strain>
        <tissue evidence="9">Leaf</tissue>
    </source>
</reference>
<name>A0A7J8SJS8_GOSDV</name>
<keyword evidence="3 5" id="KW-0195">Cyclin</keyword>
<dbReference type="EMBL" id="JABFAC010000010">
    <property type="protein sequence ID" value="MBA0625762.1"/>
    <property type="molecule type" value="Genomic_DNA"/>
</dbReference>
<dbReference type="SMART" id="SM00385">
    <property type="entry name" value="CYCLIN"/>
    <property type="match status" value="1"/>
</dbReference>
<evidence type="ECO:0000256" key="4">
    <source>
        <dbReference type="ARBA" id="ARBA00023306"/>
    </source>
</evidence>
<evidence type="ECO:0000256" key="1">
    <source>
        <dbReference type="ARBA" id="ARBA00009065"/>
    </source>
</evidence>
<keyword evidence="4" id="KW-0131">Cell cycle</keyword>
<comment type="caution">
    <text evidence="9">The sequence shown here is derived from an EMBL/GenBank/DDBJ whole genome shotgun (WGS) entry which is preliminary data.</text>
</comment>
<feature type="domain" description="Cyclin C-terminal" evidence="8">
    <location>
        <begin position="207"/>
        <end position="347"/>
    </location>
</feature>
<dbReference type="InterPro" id="IPR006671">
    <property type="entry name" value="Cyclin_N"/>
</dbReference>
<sequence length="367" mass="41600">MAPSFDCAVSSLLCAEENDSVFYDNEYSGWVGGGEVERFEGETWDHHRYYRNLNQNRVFNGLDEHGLPLQSDECIALMVEKEHHHLPSVDYLKRLQNGDLDLEARKQAMDWIGMVHAHFGFGPLCEYLSINYLDRFLSAYELPKGKAWMMQLLTVACLSLAAKMEETEVPLILDLQVGESKFVFEAKTIQRMELLVLSTLNWRMQAITPFSFIDYFLYKLNDDDKRIPLRSLILRSIQLLIDFLELNVGIDFLEFKPSEIAAAVALFVVVEANTVDTEKAISILTHHVLKERVMKCVELLHEVSMVKLSNASLPQSPIGVLDAAACLSYKTDDTTSIGSFANSSPSSVHTSPNSKRRKLNRPCEVEL</sequence>
<organism evidence="9 10">
    <name type="scientific">Gossypium davidsonii</name>
    <name type="common">Davidson's cotton</name>
    <name type="synonym">Gossypium klotzschianum subsp. davidsonii</name>
    <dbReference type="NCBI Taxonomy" id="34287"/>
    <lineage>
        <taxon>Eukaryota</taxon>
        <taxon>Viridiplantae</taxon>
        <taxon>Streptophyta</taxon>
        <taxon>Embryophyta</taxon>
        <taxon>Tracheophyta</taxon>
        <taxon>Spermatophyta</taxon>
        <taxon>Magnoliopsida</taxon>
        <taxon>eudicotyledons</taxon>
        <taxon>Gunneridae</taxon>
        <taxon>Pentapetalae</taxon>
        <taxon>rosids</taxon>
        <taxon>malvids</taxon>
        <taxon>Malvales</taxon>
        <taxon>Malvaceae</taxon>
        <taxon>Malvoideae</taxon>
        <taxon>Gossypium</taxon>
    </lineage>
</organism>
<dbReference type="FunFam" id="1.10.472.10:FF:000040">
    <property type="entry name" value="D6-type cyclin"/>
    <property type="match status" value="1"/>
</dbReference>
<keyword evidence="10" id="KW-1185">Reference proteome</keyword>
<dbReference type="Gene3D" id="1.10.472.10">
    <property type="entry name" value="Cyclin-like"/>
    <property type="match status" value="2"/>
</dbReference>
<evidence type="ECO:0000256" key="2">
    <source>
        <dbReference type="ARBA" id="ARBA00022618"/>
    </source>
</evidence>
<evidence type="ECO:0000256" key="3">
    <source>
        <dbReference type="ARBA" id="ARBA00023127"/>
    </source>
</evidence>
<dbReference type="AlphaFoldDB" id="A0A7J8SJS8"/>
<dbReference type="InterPro" id="IPR039361">
    <property type="entry name" value="Cyclin"/>
</dbReference>
<feature type="region of interest" description="Disordered" evidence="6">
    <location>
        <begin position="340"/>
        <end position="367"/>
    </location>
</feature>
<dbReference type="CDD" id="cd20544">
    <property type="entry name" value="CYCLIN_AtCycD-like_rpt2"/>
    <property type="match status" value="1"/>
</dbReference>
<dbReference type="SMART" id="SM01332">
    <property type="entry name" value="Cyclin_C"/>
    <property type="match status" value="1"/>
</dbReference>
<accession>A0A7J8SJS8</accession>
<evidence type="ECO:0000256" key="5">
    <source>
        <dbReference type="RuleBase" id="RU000383"/>
    </source>
</evidence>
<comment type="similarity">
    <text evidence="1">Belongs to the cyclin family. Cyclin D subfamily.</text>
</comment>
<gene>
    <name evidence="9" type="ORF">Godav_003532</name>
</gene>
<evidence type="ECO:0000313" key="10">
    <source>
        <dbReference type="Proteomes" id="UP000593561"/>
    </source>
</evidence>
<dbReference type="InterPro" id="IPR004367">
    <property type="entry name" value="Cyclin_C-dom"/>
</dbReference>
<evidence type="ECO:0000259" key="7">
    <source>
        <dbReference type="SMART" id="SM00385"/>
    </source>
</evidence>
<feature type="domain" description="Cyclin-like" evidence="7">
    <location>
        <begin position="110"/>
        <end position="198"/>
    </location>
</feature>
<keyword evidence="2" id="KW-0132">Cell division</keyword>
<protein>
    <recommendedName>
        <fullName evidence="11">Cyclin N-terminal domain-containing protein</fullName>
    </recommendedName>
</protein>
<dbReference type="FunFam" id="1.10.472.10:FF:000034">
    <property type="entry name" value="D2/4-type cyclin"/>
    <property type="match status" value="1"/>
</dbReference>
<dbReference type="CDD" id="cd20543">
    <property type="entry name" value="CYCLIN_AtCycD-like_rpt1"/>
    <property type="match status" value="1"/>
</dbReference>
<dbReference type="GO" id="GO:0051301">
    <property type="term" value="P:cell division"/>
    <property type="evidence" value="ECO:0007669"/>
    <property type="project" value="UniProtKB-KW"/>
</dbReference>
<dbReference type="InterPro" id="IPR036915">
    <property type="entry name" value="Cyclin-like_sf"/>
</dbReference>
<dbReference type="InterPro" id="IPR013763">
    <property type="entry name" value="Cyclin-like_dom"/>
</dbReference>
<evidence type="ECO:0000313" key="9">
    <source>
        <dbReference type="EMBL" id="MBA0625762.1"/>
    </source>
</evidence>
<dbReference type="PANTHER" id="PTHR10177">
    <property type="entry name" value="CYCLINS"/>
    <property type="match status" value="1"/>
</dbReference>
<dbReference type="SUPFAM" id="SSF47954">
    <property type="entry name" value="Cyclin-like"/>
    <property type="match status" value="2"/>
</dbReference>
<evidence type="ECO:0000256" key="6">
    <source>
        <dbReference type="SAM" id="MobiDB-lite"/>
    </source>
</evidence>
<dbReference type="Proteomes" id="UP000593561">
    <property type="component" value="Unassembled WGS sequence"/>
</dbReference>